<name>A0AAP6JDT6_9GAMM</name>
<evidence type="ECO:0000256" key="5">
    <source>
        <dbReference type="ARBA" id="ARBA00022989"/>
    </source>
</evidence>
<dbReference type="PRINTS" id="PR01506">
    <property type="entry name" value="TATBPROTEIN"/>
</dbReference>
<organism evidence="9 10">
    <name type="scientific">Natronospira elongata</name>
    <dbReference type="NCBI Taxonomy" id="3110268"/>
    <lineage>
        <taxon>Bacteria</taxon>
        <taxon>Pseudomonadati</taxon>
        <taxon>Pseudomonadota</taxon>
        <taxon>Gammaproteobacteria</taxon>
        <taxon>Natronospirales</taxon>
        <taxon>Natronospiraceae</taxon>
        <taxon>Natronospira</taxon>
    </lineage>
</organism>
<keyword evidence="6" id="KW-0811">Translocation</keyword>
<dbReference type="RefSeq" id="WP_346050716.1">
    <property type="nucleotide sequence ID" value="NZ_JAYGII010000006.1"/>
</dbReference>
<evidence type="ECO:0000313" key="10">
    <source>
        <dbReference type="Proteomes" id="UP001302316"/>
    </source>
</evidence>
<reference evidence="9 10" key="1">
    <citation type="submission" date="2023-12" db="EMBL/GenBank/DDBJ databases">
        <title>Whole-genome sequencing of halo(alkali)philic microorganisms from hypersaline lakes.</title>
        <authorList>
            <person name="Sorokin D.Y."/>
            <person name="Merkel A.Y."/>
            <person name="Messina E."/>
            <person name="Yakimov M."/>
        </authorList>
    </citation>
    <scope>NUCLEOTIDE SEQUENCE [LARGE SCALE GENOMIC DNA]</scope>
    <source>
        <strain evidence="9 10">AB-CW1</strain>
    </source>
</reference>
<feature type="compositionally biased region" description="Basic and acidic residues" evidence="8">
    <location>
        <begin position="52"/>
        <end position="62"/>
    </location>
</feature>
<keyword evidence="2" id="KW-0813">Transport</keyword>
<dbReference type="GO" id="GO:0015031">
    <property type="term" value="P:protein transport"/>
    <property type="evidence" value="ECO:0007669"/>
    <property type="project" value="UniProtKB-KW"/>
</dbReference>
<feature type="region of interest" description="Disordered" evidence="8">
    <location>
        <begin position="52"/>
        <end position="74"/>
    </location>
</feature>
<keyword evidence="10" id="KW-1185">Reference proteome</keyword>
<keyword evidence="7" id="KW-0472">Membrane</keyword>
<protein>
    <submittedName>
        <fullName evidence="9">Twin-arginine translocase TatA/TatE family subunit</fullName>
    </submittedName>
</protein>
<evidence type="ECO:0000313" key="9">
    <source>
        <dbReference type="EMBL" id="MEA5445085.1"/>
    </source>
</evidence>
<evidence type="ECO:0000256" key="3">
    <source>
        <dbReference type="ARBA" id="ARBA00022692"/>
    </source>
</evidence>
<evidence type="ECO:0000256" key="2">
    <source>
        <dbReference type="ARBA" id="ARBA00022448"/>
    </source>
</evidence>
<dbReference type="Gene3D" id="1.20.5.3310">
    <property type="match status" value="1"/>
</dbReference>
<evidence type="ECO:0000256" key="4">
    <source>
        <dbReference type="ARBA" id="ARBA00022927"/>
    </source>
</evidence>
<accession>A0AAP6JDT6</accession>
<gene>
    <name evidence="9" type="ORF">VCB98_04530</name>
</gene>
<evidence type="ECO:0000256" key="7">
    <source>
        <dbReference type="ARBA" id="ARBA00023136"/>
    </source>
</evidence>
<evidence type="ECO:0000256" key="8">
    <source>
        <dbReference type="SAM" id="MobiDB-lite"/>
    </source>
</evidence>
<keyword evidence="3" id="KW-0812">Transmembrane</keyword>
<dbReference type="Proteomes" id="UP001302316">
    <property type="component" value="Unassembled WGS sequence"/>
</dbReference>
<dbReference type="GO" id="GO:0016020">
    <property type="term" value="C:membrane"/>
    <property type="evidence" value="ECO:0007669"/>
    <property type="project" value="UniProtKB-ARBA"/>
</dbReference>
<dbReference type="Pfam" id="PF02416">
    <property type="entry name" value="TatA_B_E"/>
    <property type="match status" value="1"/>
</dbReference>
<sequence length="74" mass="8161">MGIWEILLIALIVLVVAGPERLPVIMRNVGGWVGRGRAALRGLQSELEREGEELRRNVEKPLGEGSEGEEQGRD</sequence>
<dbReference type="InterPro" id="IPR003369">
    <property type="entry name" value="TatA/B/E"/>
</dbReference>
<dbReference type="EMBL" id="JAYGII010000006">
    <property type="protein sequence ID" value="MEA5445085.1"/>
    <property type="molecule type" value="Genomic_DNA"/>
</dbReference>
<comment type="subcellular location">
    <subcellularLocation>
        <location evidence="1">Membrane</location>
        <topology evidence="1">Single-pass membrane protein</topology>
    </subcellularLocation>
</comment>
<dbReference type="AlphaFoldDB" id="A0AAP6JDT6"/>
<keyword evidence="5" id="KW-1133">Transmembrane helix</keyword>
<evidence type="ECO:0000256" key="1">
    <source>
        <dbReference type="ARBA" id="ARBA00004167"/>
    </source>
</evidence>
<comment type="caution">
    <text evidence="9">The sequence shown here is derived from an EMBL/GenBank/DDBJ whole genome shotgun (WGS) entry which is preliminary data.</text>
</comment>
<proteinExistence type="predicted"/>
<keyword evidence="4" id="KW-0653">Protein transport</keyword>
<evidence type="ECO:0000256" key="6">
    <source>
        <dbReference type="ARBA" id="ARBA00023010"/>
    </source>
</evidence>